<protein>
    <submittedName>
        <fullName evidence="2">Uncharacterized protein</fullName>
    </submittedName>
</protein>
<evidence type="ECO:0000313" key="2">
    <source>
        <dbReference type="EMBL" id="ROR91741.1"/>
    </source>
</evidence>
<organism evidence="2 3">
    <name type="scientific">Nocardioides aurantiacus</name>
    <dbReference type="NCBI Taxonomy" id="86796"/>
    <lineage>
        <taxon>Bacteria</taxon>
        <taxon>Bacillati</taxon>
        <taxon>Actinomycetota</taxon>
        <taxon>Actinomycetes</taxon>
        <taxon>Propionibacteriales</taxon>
        <taxon>Nocardioidaceae</taxon>
        <taxon>Nocardioides</taxon>
    </lineage>
</organism>
<dbReference type="OrthoDB" id="5150096at2"/>
<dbReference type="Proteomes" id="UP000281738">
    <property type="component" value="Unassembled WGS sequence"/>
</dbReference>
<sequence>MSETGYPALICDHEDGCDEYALDHTLGGLGRLIDSETQLPEGWSGARPGDKGEHFCPEHSADRATEGAGA</sequence>
<name>A0A3N2CW24_9ACTN</name>
<keyword evidence="3" id="KW-1185">Reference proteome</keyword>
<evidence type="ECO:0000256" key="1">
    <source>
        <dbReference type="SAM" id="MobiDB-lite"/>
    </source>
</evidence>
<comment type="caution">
    <text evidence="2">The sequence shown here is derived from an EMBL/GenBank/DDBJ whole genome shotgun (WGS) entry which is preliminary data.</text>
</comment>
<reference evidence="2 3" key="1">
    <citation type="submission" date="2018-11" db="EMBL/GenBank/DDBJ databases">
        <title>Sequencing the genomes of 1000 actinobacteria strains.</title>
        <authorList>
            <person name="Klenk H.-P."/>
        </authorList>
    </citation>
    <scope>NUCLEOTIDE SEQUENCE [LARGE SCALE GENOMIC DNA]</scope>
    <source>
        <strain evidence="2 3">DSM 12652</strain>
    </source>
</reference>
<proteinExistence type="predicted"/>
<accession>A0A3N2CW24</accession>
<dbReference type="AlphaFoldDB" id="A0A3N2CW24"/>
<feature type="region of interest" description="Disordered" evidence="1">
    <location>
        <begin position="39"/>
        <end position="70"/>
    </location>
</feature>
<dbReference type="RefSeq" id="WP_123391349.1">
    <property type="nucleotide sequence ID" value="NZ_RKHO01000001.1"/>
</dbReference>
<dbReference type="EMBL" id="RKHO01000001">
    <property type="protein sequence ID" value="ROR91741.1"/>
    <property type="molecule type" value="Genomic_DNA"/>
</dbReference>
<gene>
    <name evidence="2" type="ORF">EDD33_2616</name>
</gene>
<feature type="compositionally biased region" description="Basic and acidic residues" evidence="1">
    <location>
        <begin position="48"/>
        <end position="70"/>
    </location>
</feature>
<evidence type="ECO:0000313" key="3">
    <source>
        <dbReference type="Proteomes" id="UP000281738"/>
    </source>
</evidence>